<feature type="transmembrane region" description="Helical" evidence="8">
    <location>
        <begin position="133"/>
        <end position="155"/>
    </location>
</feature>
<keyword evidence="7 8" id="KW-0472">Membrane</keyword>
<accession>A0A6G7PTT6</accession>
<feature type="transmembrane region" description="Helical" evidence="8">
    <location>
        <begin position="349"/>
        <end position="369"/>
    </location>
</feature>
<evidence type="ECO:0000256" key="4">
    <source>
        <dbReference type="ARBA" id="ARBA00022692"/>
    </source>
</evidence>
<keyword evidence="4 8" id="KW-0812">Transmembrane</keyword>
<protein>
    <submittedName>
        <fullName evidence="10">Cation:proton antiporter</fullName>
    </submittedName>
</protein>
<evidence type="ECO:0000256" key="6">
    <source>
        <dbReference type="ARBA" id="ARBA00023065"/>
    </source>
</evidence>
<dbReference type="InterPro" id="IPR006153">
    <property type="entry name" value="Cation/H_exchanger_TM"/>
</dbReference>
<evidence type="ECO:0000256" key="7">
    <source>
        <dbReference type="ARBA" id="ARBA00023136"/>
    </source>
</evidence>
<feature type="transmembrane region" description="Helical" evidence="8">
    <location>
        <begin position="283"/>
        <end position="305"/>
    </location>
</feature>
<dbReference type="Proteomes" id="UP000502179">
    <property type="component" value="Chromosome"/>
</dbReference>
<dbReference type="KEGG" id="tav:G4V39_00980"/>
<reference evidence="10 11" key="1">
    <citation type="submission" date="2020-02" db="EMBL/GenBank/DDBJ databases">
        <title>Genome analysis of Thermosulfuriphilus ammonigenes ST65T, an anaerobic thermophilic chemolithoautotrophic bacterium isolated from a deep-sea hydrothermal vent.</title>
        <authorList>
            <person name="Slobodkina G."/>
            <person name="Allioux M."/>
            <person name="Merkel A."/>
            <person name="Alain K."/>
            <person name="Jebbar M."/>
            <person name="Slobodkin A."/>
        </authorList>
    </citation>
    <scope>NUCLEOTIDE SEQUENCE [LARGE SCALE GENOMIC DNA]</scope>
    <source>
        <strain evidence="10 11">ST65</strain>
    </source>
</reference>
<evidence type="ECO:0000256" key="8">
    <source>
        <dbReference type="SAM" id="Phobius"/>
    </source>
</evidence>
<feature type="transmembrane region" description="Helical" evidence="8">
    <location>
        <begin position="255"/>
        <end position="271"/>
    </location>
</feature>
<evidence type="ECO:0000256" key="5">
    <source>
        <dbReference type="ARBA" id="ARBA00022989"/>
    </source>
</evidence>
<evidence type="ECO:0000256" key="1">
    <source>
        <dbReference type="ARBA" id="ARBA00004141"/>
    </source>
</evidence>
<organism evidence="10 11">
    <name type="scientific">Thermosulfuriphilus ammonigenes</name>
    <dbReference type="NCBI Taxonomy" id="1936021"/>
    <lineage>
        <taxon>Bacteria</taxon>
        <taxon>Pseudomonadati</taxon>
        <taxon>Thermodesulfobacteriota</taxon>
        <taxon>Thermodesulfobacteria</taxon>
        <taxon>Thermodesulfobacteriales</taxon>
        <taxon>Thermodesulfobacteriaceae</taxon>
        <taxon>Thermosulfuriphilus</taxon>
    </lineage>
</organism>
<sequence>MIITTAVAILPGIAQRLKIPSAVLEILFGLLIGGGLLGLEIGGHWLPFLAELGFLMLMFLAGAEVDFWALKRESARGILLYLSVFGVTLSLALAAAIIFGWSLFLGLSLATSSLAVVLSCLKDRGIVRSPLGQSILVSATLGDFLTFFSITLYILVVRYGATLRLLAPLAVFGFFGLMLWSIKQWVWWNPDKAALLLGRTEASELGVRFCLAVLFVLVGLSQLVGLEPVLGAFLGGTVLSLIFRERRLLEEKISALAYGFLTPFFFIHIGAEVDLKGLLHREALLAFVGLWFISFLVKLIPAQLLRLKGFGLREVAAAGVLLSARLSLLIAAATIGVKEGLIPGETRDALVLLALVSSFLSPALFRRLLNRGRLQELVKGH</sequence>
<dbReference type="GO" id="GO:0016020">
    <property type="term" value="C:membrane"/>
    <property type="evidence" value="ECO:0007669"/>
    <property type="project" value="UniProtKB-SubCell"/>
</dbReference>
<keyword evidence="6" id="KW-0406">Ion transport</keyword>
<dbReference type="Gene3D" id="1.20.1530.20">
    <property type="match status" value="1"/>
</dbReference>
<feature type="domain" description="Cation/H+ exchanger transmembrane" evidence="9">
    <location>
        <begin position="4"/>
        <end position="366"/>
    </location>
</feature>
<dbReference type="PANTHER" id="PTHR43562:SF1">
    <property type="entry name" value="NA(+)_H(+) ANTIPORTER YJBQ-RELATED"/>
    <property type="match status" value="1"/>
</dbReference>
<evidence type="ECO:0000313" key="10">
    <source>
        <dbReference type="EMBL" id="QIJ70931.1"/>
    </source>
</evidence>
<dbReference type="PANTHER" id="PTHR43562">
    <property type="entry name" value="NAPA-TYPE SODIUM/HYDROGEN ANTIPORTER"/>
    <property type="match status" value="1"/>
</dbReference>
<feature type="transmembrane region" description="Helical" evidence="8">
    <location>
        <begin position="104"/>
        <end position="121"/>
    </location>
</feature>
<evidence type="ECO:0000256" key="3">
    <source>
        <dbReference type="ARBA" id="ARBA00022449"/>
    </source>
</evidence>
<feature type="transmembrane region" description="Helical" evidence="8">
    <location>
        <begin position="45"/>
        <end position="67"/>
    </location>
</feature>
<dbReference type="InterPro" id="IPR038770">
    <property type="entry name" value="Na+/solute_symporter_sf"/>
</dbReference>
<dbReference type="GO" id="GO:1902600">
    <property type="term" value="P:proton transmembrane transport"/>
    <property type="evidence" value="ECO:0007669"/>
    <property type="project" value="InterPro"/>
</dbReference>
<dbReference type="GO" id="GO:0015297">
    <property type="term" value="F:antiporter activity"/>
    <property type="evidence" value="ECO:0007669"/>
    <property type="project" value="UniProtKB-KW"/>
</dbReference>
<gene>
    <name evidence="10" type="ORF">G4V39_00980</name>
</gene>
<evidence type="ECO:0000259" key="9">
    <source>
        <dbReference type="Pfam" id="PF00999"/>
    </source>
</evidence>
<keyword evidence="5 8" id="KW-1133">Transmembrane helix</keyword>
<dbReference type="Pfam" id="PF00999">
    <property type="entry name" value="Na_H_Exchanger"/>
    <property type="match status" value="1"/>
</dbReference>
<feature type="transmembrane region" description="Helical" evidence="8">
    <location>
        <begin position="161"/>
        <end position="182"/>
    </location>
</feature>
<dbReference type="EMBL" id="CP048877">
    <property type="protein sequence ID" value="QIJ70931.1"/>
    <property type="molecule type" value="Genomic_DNA"/>
</dbReference>
<evidence type="ECO:0000256" key="2">
    <source>
        <dbReference type="ARBA" id="ARBA00022448"/>
    </source>
</evidence>
<name>A0A6G7PTT6_9BACT</name>
<keyword evidence="2" id="KW-0813">Transport</keyword>
<keyword evidence="3" id="KW-0050">Antiport</keyword>
<keyword evidence="11" id="KW-1185">Reference proteome</keyword>
<dbReference type="AlphaFoldDB" id="A0A6G7PTT6"/>
<feature type="transmembrane region" description="Helical" evidence="8">
    <location>
        <begin position="317"/>
        <end position="337"/>
    </location>
</feature>
<feature type="transmembrane region" description="Helical" evidence="8">
    <location>
        <begin position="226"/>
        <end position="243"/>
    </location>
</feature>
<feature type="transmembrane region" description="Helical" evidence="8">
    <location>
        <begin position="79"/>
        <end position="98"/>
    </location>
</feature>
<comment type="subcellular location">
    <subcellularLocation>
        <location evidence="1">Membrane</location>
        <topology evidence="1">Multi-pass membrane protein</topology>
    </subcellularLocation>
</comment>
<dbReference type="RefSeq" id="WP_166031154.1">
    <property type="nucleotide sequence ID" value="NZ_CP048877.1"/>
</dbReference>
<evidence type="ECO:0000313" key="11">
    <source>
        <dbReference type="Proteomes" id="UP000502179"/>
    </source>
</evidence>
<proteinExistence type="predicted"/>
<feature type="transmembrane region" description="Helical" evidence="8">
    <location>
        <begin position="21"/>
        <end position="39"/>
    </location>
</feature>